<accession>A0A9Y1N654</accession>
<reference evidence="1" key="1">
    <citation type="submission" date="2022-09" db="EMBL/GenBank/DDBJ databases">
        <authorList>
            <person name="Vucak M."/>
            <person name="Davison A.J."/>
        </authorList>
    </citation>
    <scope>NUCLEOTIDE SEQUENCE</scope>
    <source>
        <strain evidence="1">Mnat29</strain>
        <strain evidence="2">Mnat36</strain>
    </source>
</reference>
<name>A0A9Y1N654_9BETA</name>
<protein>
    <submittedName>
        <fullName evidence="1">Protein m141</fullName>
    </submittedName>
</protein>
<reference evidence="1" key="2">
    <citation type="submission" date="2023-06" db="EMBL/GenBank/DDBJ databases">
        <title>Isolation and genome sequencing of cytomegaloviruses from Natal multimammate mice (Mastomys natalensis).</title>
        <authorList>
            <person name="Jarvis M.A."/>
            <person name="Davison A.J."/>
        </authorList>
    </citation>
    <scope>NUCLEOTIDE SEQUENCE</scope>
    <source>
        <strain evidence="1">Mnat29</strain>
        <strain evidence="2">Mnat36</strain>
    </source>
</reference>
<dbReference type="EMBL" id="OP429122">
    <property type="protein sequence ID" value="WEG68990.1"/>
    <property type="molecule type" value="Genomic_DNA"/>
</dbReference>
<evidence type="ECO:0000313" key="2">
    <source>
        <dbReference type="EMBL" id="WEG68990.1"/>
    </source>
</evidence>
<dbReference type="EMBL" id="OP429138">
    <property type="protein sequence ID" value="WEG71218.1"/>
    <property type="molecule type" value="Genomic_DNA"/>
</dbReference>
<organism evidence="1">
    <name type="scientific">Mastomys natalensis cytomegalovirus 1</name>
    <dbReference type="NCBI Taxonomy" id="2973541"/>
    <lineage>
        <taxon>Viruses</taxon>
        <taxon>Duplodnaviria</taxon>
        <taxon>Heunggongvirae</taxon>
        <taxon>Peploviricota</taxon>
        <taxon>Herviviricetes</taxon>
        <taxon>Herpesvirales</taxon>
        <taxon>Orthoherpesviridae</taxon>
        <taxon>Betaherpesvirinae</taxon>
        <taxon>Muromegalovirus</taxon>
    </lineage>
</organism>
<sequence length="491" mass="56312">MERLVSATAVSGYRSVVDTFCRLLTNPYDVERRRRAAETLVGKTISLGFPDNWFLIGGSGKNCWDAYVAQAQKILCCDEALVPLGLCGQLDPKDDARVLRSQGNLLMISGEFGRLYVYSSHHDTLYLVARDLEEFARYGVTRNTFVYEECGECLSPSDTSYVKWVASDTLPNGVKDKEVLIVFSSNTDSKDIISIGYTRFITKGYVQLKTPGYGASALFLANHPDDVRRMWPFRGMGDIMFRITWKTITDRLRCPWALLGVLGYRSAEGDMFEFIAQQVLVVDCFGNVHTLLLYTKSSFIRRVADSISNFFRYGMMKRVFMGKEFRDRTNRSEQLEGGSQCPHRPEYRIQTVHEHYRDTPFSGNMSHYHAWLFQATKESSNFEPWDLRDPNVMPRLFKTDGEPKNPVEDYEQNLKAAVSKLKLLDTKKTELTPTDEAMRPYVYRLSYAPQEYVQNKSPSISRETCYAERCAESPHNPVLVHPYERRPAPDQ</sequence>
<evidence type="ECO:0000313" key="1">
    <source>
        <dbReference type="EMBL" id="WEG68854.1"/>
    </source>
</evidence>
<gene>
    <name evidence="1" type="primary">m141</name>
</gene>
<proteinExistence type="predicted"/>
<dbReference type="InterPro" id="IPR003360">
    <property type="entry name" value="US22-like"/>
</dbReference>
<dbReference type="EMBL" id="OP429121">
    <property type="protein sequence ID" value="WEG68854.1"/>
    <property type="molecule type" value="Genomic_DNA"/>
</dbReference>
<dbReference type="Pfam" id="PF02393">
    <property type="entry name" value="US22"/>
    <property type="match status" value="1"/>
</dbReference>